<dbReference type="EMBL" id="MGFH01000177">
    <property type="protein sequence ID" value="OGM03317.1"/>
    <property type="molecule type" value="Genomic_DNA"/>
</dbReference>
<feature type="region of interest" description="Disordered" evidence="13">
    <location>
        <begin position="347"/>
        <end position="385"/>
    </location>
</feature>
<reference evidence="17 18" key="1">
    <citation type="journal article" date="2016" name="Nat. Commun.">
        <title>Thousands of microbial genomes shed light on interconnected biogeochemical processes in an aquifer system.</title>
        <authorList>
            <person name="Anantharaman K."/>
            <person name="Brown C.T."/>
            <person name="Hug L.A."/>
            <person name="Sharon I."/>
            <person name="Castelle C.J."/>
            <person name="Probst A.J."/>
            <person name="Thomas B.C."/>
            <person name="Singh A."/>
            <person name="Wilkins M.J."/>
            <person name="Karaoz U."/>
            <person name="Brodie E.L."/>
            <person name="Williams K.H."/>
            <person name="Hubbard S.S."/>
            <person name="Banfield J.F."/>
        </authorList>
    </citation>
    <scope>NUCLEOTIDE SEQUENCE [LARGE SCALE GENOMIC DNA]</scope>
</reference>
<keyword evidence="7" id="KW-0547">Nucleotide-binding</keyword>
<name>A0A1F7WL99_9BACT</name>
<evidence type="ECO:0000313" key="18">
    <source>
        <dbReference type="Proteomes" id="UP000178735"/>
    </source>
</evidence>
<evidence type="ECO:0000256" key="1">
    <source>
        <dbReference type="ARBA" id="ARBA00000085"/>
    </source>
</evidence>
<dbReference type="GO" id="GO:0005524">
    <property type="term" value="F:ATP binding"/>
    <property type="evidence" value="ECO:0007669"/>
    <property type="project" value="UniProtKB-KW"/>
</dbReference>
<dbReference type="InterPro" id="IPR036890">
    <property type="entry name" value="HATPase_C_sf"/>
</dbReference>
<dbReference type="GO" id="GO:0005737">
    <property type="term" value="C:cytoplasm"/>
    <property type="evidence" value="ECO:0007669"/>
    <property type="project" value="InterPro"/>
</dbReference>
<dbReference type="PANTHER" id="PTHR43395">
    <property type="entry name" value="SENSOR HISTIDINE KINASE CHEA"/>
    <property type="match status" value="1"/>
</dbReference>
<evidence type="ECO:0000256" key="9">
    <source>
        <dbReference type="ARBA" id="ARBA00022840"/>
    </source>
</evidence>
<evidence type="ECO:0000313" key="17">
    <source>
        <dbReference type="EMBL" id="OGM03317.1"/>
    </source>
</evidence>
<keyword evidence="9" id="KW-0067">ATP-binding</keyword>
<dbReference type="InterPro" id="IPR004105">
    <property type="entry name" value="CheA-like_dim"/>
</dbReference>
<dbReference type="Pfam" id="PF01627">
    <property type="entry name" value="Hpt"/>
    <property type="match status" value="1"/>
</dbReference>
<dbReference type="Pfam" id="PF02895">
    <property type="entry name" value="H-kinase_dim"/>
    <property type="match status" value="1"/>
</dbReference>
<dbReference type="Gene3D" id="1.20.120.160">
    <property type="entry name" value="HPT domain"/>
    <property type="match status" value="1"/>
</dbReference>
<dbReference type="SMART" id="SM01231">
    <property type="entry name" value="H-kinase_dim"/>
    <property type="match status" value="1"/>
</dbReference>
<dbReference type="InterPro" id="IPR003594">
    <property type="entry name" value="HATPase_dom"/>
</dbReference>
<dbReference type="PRINTS" id="PR00344">
    <property type="entry name" value="BCTRLSENSOR"/>
</dbReference>
<dbReference type="SUPFAM" id="SSF50341">
    <property type="entry name" value="CheW-like"/>
    <property type="match status" value="1"/>
</dbReference>
<dbReference type="SUPFAM" id="SSF47384">
    <property type="entry name" value="Homodimeric domain of signal transducing histidine kinase"/>
    <property type="match status" value="1"/>
</dbReference>
<keyword evidence="5 12" id="KW-0597">Phosphoprotein</keyword>
<dbReference type="CDD" id="cd00088">
    <property type="entry name" value="HPT"/>
    <property type="match status" value="1"/>
</dbReference>
<dbReference type="Gene3D" id="2.30.30.40">
    <property type="entry name" value="SH3 Domains"/>
    <property type="match status" value="1"/>
</dbReference>
<feature type="compositionally biased region" description="Polar residues" evidence="13">
    <location>
        <begin position="373"/>
        <end position="385"/>
    </location>
</feature>
<evidence type="ECO:0000259" key="15">
    <source>
        <dbReference type="PROSITE" id="PS50851"/>
    </source>
</evidence>
<dbReference type="Pfam" id="PF02518">
    <property type="entry name" value="HATPase_c"/>
    <property type="match status" value="1"/>
</dbReference>
<evidence type="ECO:0000256" key="11">
    <source>
        <dbReference type="ARBA" id="ARBA00035100"/>
    </source>
</evidence>
<evidence type="ECO:0000256" key="10">
    <source>
        <dbReference type="ARBA" id="ARBA00023012"/>
    </source>
</evidence>
<evidence type="ECO:0000256" key="6">
    <source>
        <dbReference type="ARBA" id="ARBA00022679"/>
    </source>
</evidence>
<dbReference type="CDD" id="cd16916">
    <property type="entry name" value="HATPase_CheA-like"/>
    <property type="match status" value="1"/>
</dbReference>
<dbReference type="SMART" id="SM00073">
    <property type="entry name" value="HPT"/>
    <property type="match status" value="1"/>
</dbReference>
<evidence type="ECO:0000256" key="3">
    <source>
        <dbReference type="ARBA" id="ARBA00021495"/>
    </source>
</evidence>
<accession>A0A1F7WL99</accession>
<sequence length="771" mass="83565">MTAFSVSGESVSSRNLSLLDSVDKLLRLDAENNYRIADACLYEIKFYLSSIKTNDEILTALIESIIQKLGDSVKISDGGLYAKEVEILHRLVDSSKMYIETSVDDVCEESGQDEALEFMQKTAEEAAAAEAGVAASGSLINDDFDSIGEKLARENEKYNEPVPAVKAAPAPAAVKPAGSRKKRAAAVQIDPQMLNEFVTDCVENIDESEAALLTLESRPEDVKAIDSVFRAFHTIKGSSSYLGFDDMADLAHHAESLLSRIKEGEVSFSGYYSDLMLCAVDVIKKMIANVQKGVLAPPPEYAEIFGLLSENRVDSGGAAPRRKVISETASGGRGEEEKMVRETGAFPEAALQDDEGAEPDGEGLKLTEPDGAASNSIPQTPQEADSTIRVKTDKVDRLIDTVGELVILNSMIFQDPVLKTSKNYELYKKITQAVKMVRELQDISMSMRMIQFKGTFQKMTRLVRDTAKRSGKNIEFITSGSETEVDRNLVDMIDGALIHLLRNAVDHGIESAEEREKSGKPARGTVKLSAYHEGGNVLIEVSDDGAGLNAEKIIAKALSKGIIKTPGGLSEHDIHNLIFLPGFSTADSVTDISGRGVGMDVVKTSIEKLKGRIEIVSGHGRGSKFILRMPLTLALTDGMLVRVGGHKFIIPVLNIQLTFQADPSKITSFEAKQEMVNHRGKTLPIFKLGDIFNIEDAVSDISKGMVIVVNDGKSHSGFLVDEIIGQQQIVAKSLEGEIKNVTGISGGTILSNGRVGLIIDVMEALKLARRK</sequence>
<dbReference type="Gene3D" id="1.10.287.560">
    <property type="entry name" value="Histidine kinase CheA-like, homodimeric domain"/>
    <property type="match status" value="1"/>
</dbReference>
<evidence type="ECO:0000256" key="2">
    <source>
        <dbReference type="ARBA" id="ARBA00012438"/>
    </source>
</evidence>
<keyword evidence="6" id="KW-0808">Transferase</keyword>
<evidence type="ECO:0000256" key="8">
    <source>
        <dbReference type="ARBA" id="ARBA00022777"/>
    </source>
</evidence>
<gene>
    <name evidence="17" type="ORF">A2008_07315</name>
</gene>
<evidence type="ECO:0000256" key="13">
    <source>
        <dbReference type="SAM" id="MobiDB-lite"/>
    </source>
</evidence>
<dbReference type="InterPro" id="IPR005467">
    <property type="entry name" value="His_kinase_dom"/>
</dbReference>
<dbReference type="FunFam" id="3.30.565.10:FF:000016">
    <property type="entry name" value="Chemotaxis protein CheA, putative"/>
    <property type="match status" value="1"/>
</dbReference>
<evidence type="ECO:0000259" key="16">
    <source>
        <dbReference type="PROSITE" id="PS50894"/>
    </source>
</evidence>
<evidence type="ECO:0000256" key="4">
    <source>
        <dbReference type="ARBA" id="ARBA00022500"/>
    </source>
</evidence>
<dbReference type="GO" id="GO:0000155">
    <property type="term" value="F:phosphorelay sensor kinase activity"/>
    <property type="evidence" value="ECO:0007669"/>
    <property type="project" value="InterPro"/>
</dbReference>
<dbReference type="InterPro" id="IPR004358">
    <property type="entry name" value="Sig_transdc_His_kin-like_C"/>
</dbReference>
<dbReference type="InterPro" id="IPR051315">
    <property type="entry name" value="Bact_Chemotaxis_CheA"/>
</dbReference>
<dbReference type="InterPro" id="IPR036061">
    <property type="entry name" value="CheW-like_dom_sf"/>
</dbReference>
<feature type="domain" description="CheW-like" evidence="15">
    <location>
        <begin position="635"/>
        <end position="770"/>
    </location>
</feature>
<evidence type="ECO:0000259" key="14">
    <source>
        <dbReference type="PROSITE" id="PS50109"/>
    </source>
</evidence>
<dbReference type="SMART" id="SM00387">
    <property type="entry name" value="HATPase_c"/>
    <property type="match status" value="1"/>
</dbReference>
<evidence type="ECO:0000256" key="12">
    <source>
        <dbReference type="PROSITE-ProRule" id="PRU00110"/>
    </source>
</evidence>
<keyword evidence="8" id="KW-0418">Kinase</keyword>
<evidence type="ECO:0000256" key="5">
    <source>
        <dbReference type="ARBA" id="ARBA00022553"/>
    </source>
</evidence>
<feature type="domain" description="Histidine kinase" evidence="14">
    <location>
        <begin position="435"/>
        <end position="633"/>
    </location>
</feature>
<dbReference type="EC" id="2.7.13.3" evidence="2"/>
<dbReference type="SUPFAM" id="SSF55874">
    <property type="entry name" value="ATPase domain of HSP90 chaperone/DNA topoisomerase II/histidine kinase"/>
    <property type="match status" value="1"/>
</dbReference>
<dbReference type="InterPro" id="IPR036097">
    <property type="entry name" value="HisK_dim/P_sf"/>
</dbReference>
<dbReference type="Proteomes" id="UP000178735">
    <property type="component" value="Unassembled WGS sequence"/>
</dbReference>
<dbReference type="PROSITE" id="PS50109">
    <property type="entry name" value="HIS_KIN"/>
    <property type="match status" value="1"/>
</dbReference>
<comment type="catalytic activity">
    <reaction evidence="1">
        <text>ATP + protein L-histidine = ADP + protein N-phospho-L-histidine.</text>
        <dbReference type="EC" id="2.7.13.3"/>
    </reaction>
</comment>
<keyword evidence="4" id="KW-0145">Chemotaxis</keyword>
<dbReference type="PROSITE" id="PS50894">
    <property type="entry name" value="HPT"/>
    <property type="match status" value="1"/>
</dbReference>
<dbReference type="CDD" id="cd00731">
    <property type="entry name" value="CheA_reg"/>
    <property type="match status" value="1"/>
</dbReference>
<feature type="modified residue" description="Phosphohistidine" evidence="12">
    <location>
        <position position="233"/>
    </location>
</feature>
<feature type="compositionally biased region" description="Acidic residues" evidence="13">
    <location>
        <begin position="351"/>
        <end position="361"/>
    </location>
</feature>
<organism evidence="17 18">
    <name type="scientific">Candidatus Wallbacteria bacterium GWC2_49_35</name>
    <dbReference type="NCBI Taxonomy" id="1817813"/>
    <lineage>
        <taxon>Bacteria</taxon>
        <taxon>Candidatus Walliibacteriota</taxon>
    </lineage>
</organism>
<feature type="domain" description="HPt" evidence="16">
    <location>
        <begin position="186"/>
        <end position="290"/>
    </location>
</feature>
<dbReference type="AlphaFoldDB" id="A0A1F7WL99"/>
<keyword evidence="10" id="KW-0902">Two-component regulatory system</keyword>
<dbReference type="InterPro" id="IPR037006">
    <property type="entry name" value="CheA-like_homodim_sf"/>
</dbReference>
<evidence type="ECO:0000256" key="7">
    <source>
        <dbReference type="ARBA" id="ARBA00022741"/>
    </source>
</evidence>
<dbReference type="InterPro" id="IPR008207">
    <property type="entry name" value="Sig_transdc_His_kin_Hpt_dom"/>
</dbReference>
<dbReference type="InterPro" id="IPR002545">
    <property type="entry name" value="CheW-lke_dom"/>
</dbReference>
<dbReference type="SMART" id="SM00260">
    <property type="entry name" value="CheW"/>
    <property type="match status" value="1"/>
</dbReference>
<dbReference type="SUPFAM" id="SSF47226">
    <property type="entry name" value="Histidine-containing phosphotransfer domain, HPT domain"/>
    <property type="match status" value="1"/>
</dbReference>
<comment type="caution">
    <text evidence="17">The sequence shown here is derived from an EMBL/GenBank/DDBJ whole genome shotgun (WGS) entry which is preliminary data.</text>
</comment>
<dbReference type="GO" id="GO:0006935">
    <property type="term" value="P:chemotaxis"/>
    <property type="evidence" value="ECO:0007669"/>
    <property type="project" value="UniProtKB-KW"/>
</dbReference>
<comment type="function">
    <text evidence="11">Involved in the transmission of sensory signals from the chemoreceptors to the flagellar motors. CheA is autophosphorylated; it can transfer its phosphate group to either CheB or CheY.</text>
</comment>
<dbReference type="PANTHER" id="PTHR43395:SF10">
    <property type="entry name" value="CHEMOTAXIS PROTEIN CHEA"/>
    <property type="match status" value="1"/>
</dbReference>
<dbReference type="PROSITE" id="PS50851">
    <property type="entry name" value="CHEW"/>
    <property type="match status" value="1"/>
</dbReference>
<dbReference type="Gene3D" id="3.30.565.10">
    <property type="entry name" value="Histidine kinase-like ATPase, C-terminal domain"/>
    <property type="match status" value="1"/>
</dbReference>
<protein>
    <recommendedName>
        <fullName evidence="3">Chemotaxis protein CheA</fullName>
        <ecNumber evidence="2">2.7.13.3</ecNumber>
    </recommendedName>
</protein>
<proteinExistence type="predicted"/>
<dbReference type="InterPro" id="IPR036641">
    <property type="entry name" value="HPT_dom_sf"/>
</dbReference>
<dbReference type="Pfam" id="PF01584">
    <property type="entry name" value="CheW"/>
    <property type="match status" value="1"/>
</dbReference>
<dbReference type="STRING" id="1817813.A2008_07315"/>